<proteinExistence type="predicted"/>
<gene>
    <name evidence="3" type="ORF">SI8410_12017085</name>
</gene>
<feature type="domain" description="C2" evidence="2">
    <location>
        <begin position="6"/>
        <end position="128"/>
    </location>
</feature>
<dbReference type="AlphaFoldDB" id="A0A7I8L8M3"/>
<accession>A0A7I8L8M3</accession>
<dbReference type="PANTHER" id="PTHR32246">
    <property type="entry name" value="INGRESSION PROTEIN FIC1"/>
    <property type="match status" value="1"/>
</dbReference>
<sequence length="339" mass="36551">MASPPRRGPPRASSPSPPSKPLPLEAEITVVSAKHLKNVNWRRGDLKPCAVLYLDPDRRVNTKADDAGSTRPVWNERFALPVPHAGDVVLTLEIFHSKPSETSKPLVGTVRAPLWELAEHFPDGSGSGSGSGPVPIRTLELRRPSGRPQGKVRIKVVIREVSPPEPPAPPEYHVPPSSSFYYSSAPPPPPHMPPPPSVHDYRGYAPSPSPPYVHNQPPPSPPQYTRGSYSDPYSGYYSGGYYSAPPPPARPYYDGASVYGAPGGPSAPVDYTSGSSYDQKARDPSKMGSGSGPAVGAVSGTFGGLTLREGLKYKEEKLPERTEGDRMGRGDYSDHREDY</sequence>
<evidence type="ECO:0000256" key="1">
    <source>
        <dbReference type="SAM" id="MobiDB-lite"/>
    </source>
</evidence>
<dbReference type="SMART" id="SM00239">
    <property type="entry name" value="C2"/>
    <property type="match status" value="1"/>
</dbReference>
<dbReference type="InterPro" id="IPR035892">
    <property type="entry name" value="C2_domain_sf"/>
</dbReference>
<feature type="compositionally biased region" description="Low complexity" evidence="1">
    <location>
        <begin position="174"/>
        <end position="184"/>
    </location>
</feature>
<feature type="compositionally biased region" description="Pro residues" evidence="1">
    <location>
        <begin position="163"/>
        <end position="173"/>
    </location>
</feature>
<feature type="compositionally biased region" description="Low complexity" evidence="1">
    <location>
        <begin position="1"/>
        <end position="14"/>
    </location>
</feature>
<dbReference type="GO" id="GO:0006952">
    <property type="term" value="P:defense response"/>
    <property type="evidence" value="ECO:0007669"/>
    <property type="project" value="InterPro"/>
</dbReference>
<feature type="region of interest" description="Disordered" evidence="1">
    <location>
        <begin position="1"/>
        <end position="23"/>
    </location>
</feature>
<dbReference type="PANTHER" id="PTHR32246:SF68">
    <property type="entry name" value="OS01G0853800 PROTEIN"/>
    <property type="match status" value="1"/>
</dbReference>
<feature type="compositionally biased region" description="Low complexity" evidence="1">
    <location>
        <begin position="226"/>
        <end position="243"/>
    </location>
</feature>
<dbReference type="InterPro" id="IPR000008">
    <property type="entry name" value="C2_dom"/>
</dbReference>
<organism evidence="3 4">
    <name type="scientific">Spirodela intermedia</name>
    <name type="common">Intermediate duckweed</name>
    <dbReference type="NCBI Taxonomy" id="51605"/>
    <lineage>
        <taxon>Eukaryota</taxon>
        <taxon>Viridiplantae</taxon>
        <taxon>Streptophyta</taxon>
        <taxon>Embryophyta</taxon>
        <taxon>Tracheophyta</taxon>
        <taxon>Spermatophyta</taxon>
        <taxon>Magnoliopsida</taxon>
        <taxon>Liliopsida</taxon>
        <taxon>Araceae</taxon>
        <taxon>Lemnoideae</taxon>
        <taxon>Spirodela</taxon>
    </lineage>
</organism>
<dbReference type="Proteomes" id="UP000663760">
    <property type="component" value="Chromosome 12"/>
</dbReference>
<dbReference type="Gene3D" id="2.60.40.150">
    <property type="entry name" value="C2 domain"/>
    <property type="match status" value="1"/>
</dbReference>
<evidence type="ECO:0000313" key="4">
    <source>
        <dbReference type="Proteomes" id="UP000663760"/>
    </source>
</evidence>
<dbReference type="Pfam" id="PF00168">
    <property type="entry name" value="C2"/>
    <property type="match status" value="1"/>
</dbReference>
<dbReference type="PROSITE" id="PS50004">
    <property type="entry name" value="C2"/>
    <property type="match status" value="1"/>
</dbReference>
<feature type="compositionally biased region" description="Pro residues" evidence="1">
    <location>
        <begin position="185"/>
        <end position="197"/>
    </location>
</feature>
<keyword evidence="4" id="KW-1185">Reference proteome</keyword>
<dbReference type="CDD" id="cd04051">
    <property type="entry name" value="C2_SRC2_like"/>
    <property type="match status" value="1"/>
</dbReference>
<evidence type="ECO:0000259" key="2">
    <source>
        <dbReference type="PROSITE" id="PS50004"/>
    </source>
</evidence>
<dbReference type="InterPro" id="IPR044750">
    <property type="entry name" value="C2_SRC2/BAP"/>
</dbReference>
<reference evidence="3" key="1">
    <citation type="submission" date="2020-02" db="EMBL/GenBank/DDBJ databases">
        <authorList>
            <person name="Scholz U."/>
            <person name="Mascher M."/>
            <person name="Fiebig A."/>
        </authorList>
    </citation>
    <scope>NUCLEOTIDE SEQUENCE</scope>
</reference>
<feature type="compositionally biased region" description="Pro residues" evidence="1">
    <location>
        <begin position="207"/>
        <end position="222"/>
    </location>
</feature>
<dbReference type="SUPFAM" id="SSF49562">
    <property type="entry name" value="C2 domain (Calcium/lipid-binding domain, CaLB)"/>
    <property type="match status" value="1"/>
</dbReference>
<protein>
    <recommendedName>
        <fullName evidence="2">C2 domain-containing protein</fullName>
    </recommendedName>
</protein>
<dbReference type="OrthoDB" id="67700at2759"/>
<feature type="compositionally biased region" description="Basic and acidic residues" evidence="1">
    <location>
        <begin position="309"/>
        <end position="339"/>
    </location>
</feature>
<dbReference type="EMBL" id="LR746275">
    <property type="protein sequence ID" value="CAA7406407.1"/>
    <property type="molecule type" value="Genomic_DNA"/>
</dbReference>
<evidence type="ECO:0000313" key="3">
    <source>
        <dbReference type="EMBL" id="CAA7406407.1"/>
    </source>
</evidence>
<feature type="region of interest" description="Disordered" evidence="1">
    <location>
        <begin position="121"/>
        <end position="339"/>
    </location>
</feature>
<name>A0A7I8L8M3_SPIIN</name>